<evidence type="ECO:0000313" key="2">
    <source>
        <dbReference type="EMBL" id="QDH47062.1"/>
    </source>
</evidence>
<reference evidence="2 3" key="1">
    <citation type="submission" date="2019-04" db="EMBL/GenBank/DDBJ databases">
        <title>Novel bacteriophages capable of disrupting biofilms from clinical strains of Aeromonas hydrophila with intrinsic antibiotic resistance.</title>
        <authorList>
            <person name="Kabwe M."/>
            <person name="Brown T.L."/>
            <person name="Speirs L."/>
            <person name="Ku H."/>
            <person name="Leach M."/>
            <person name="Chan H.T."/>
            <person name="Petrovski S."/>
            <person name="Lock P."/>
            <person name="Tucci J."/>
        </authorList>
    </citation>
    <scope>NUCLEOTIDE SEQUENCE [LARGE SCALE GENOMIC DNA]</scope>
</reference>
<name>A0A514A1G4_9CAUD</name>
<accession>A0A514A1G4</accession>
<dbReference type="Proteomes" id="UP000318420">
    <property type="component" value="Segment"/>
</dbReference>
<proteinExistence type="predicted"/>
<keyword evidence="1" id="KW-0175">Coiled coil</keyword>
<keyword evidence="3" id="KW-1185">Reference proteome</keyword>
<evidence type="ECO:0000256" key="1">
    <source>
        <dbReference type="SAM" id="Coils"/>
    </source>
</evidence>
<gene>
    <name evidence="2" type="ORF">LAh10_34</name>
</gene>
<sequence>MKQILSLCIVSGKSLSDKEVIIMAPTMALPQYEGERYYKSGINVSMRCHKPGFLVDCFGALVELPASTDSAFGNRPGNEYGIAIESYSLSRFPDLTFYRSVEREGDHGLTNELRKMNENRKLEGHPFGGVRVPNSHFTVENGIKQQGMTDVLMTARPKEMEVYFHKYDPDTVKEVHHNRTGHYVVGFDRDAVITAAINAGYIQQAPGTVDASLMPTEGRMIITDDLPGSPMTVTLFMKDTTGRFSNLWHTAAGRSVIVPNLKDYNGADGLYVVINSNRKQVINDFVPFTIGVDTVDIEKDLMKFEVYSSEAAMSSTMTPKQVADLEKAREQLKAELEKTKKELDKKEEEVRRLTDELNEVKRLRVRDREGFDDVKSDLKKNTKLDWFKTGMSTFGMEIKKTLYWMAKLAMTVFI</sequence>
<feature type="coiled-coil region" evidence="1">
    <location>
        <begin position="322"/>
        <end position="363"/>
    </location>
</feature>
<dbReference type="EMBL" id="MK838116">
    <property type="protein sequence ID" value="QDH47062.1"/>
    <property type="molecule type" value="Genomic_DNA"/>
</dbReference>
<protein>
    <submittedName>
        <fullName evidence="2">Uncharacterized protein</fullName>
    </submittedName>
</protein>
<organism evidence="2 3">
    <name type="scientific">Aeromonas phage LAh10</name>
    <dbReference type="NCBI Taxonomy" id="2591025"/>
    <lineage>
        <taxon>Viruses</taxon>
        <taxon>Duplodnaviria</taxon>
        <taxon>Heunggongvirae</taxon>
        <taxon>Uroviricota</taxon>
        <taxon>Caudoviricetes</taxon>
        <taxon>Chimalliviridae</taxon>
        <taxon>Ludhianavirus</taxon>
        <taxon>Ludhianavirus LAh10</taxon>
    </lineage>
</organism>
<evidence type="ECO:0000313" key="3">
    <source>
        <dbReference type="Proteomes" id="UP000318420"/>
    </source>
</evidence>